<dbReference type="RefSeq" id="WP_183351507.1">
    <property type="nucleotide sequence ID" value="NZ_JACHEO010000014.1"/>
</dbReference>
<gene>
    <name evidence="2" type="ORF">HNQ81_002412</name>
</gene>
<feature type="domain" description="Pyridoxamine 5'-phosphate oxidase N-terminal" evidence="1">
    <location>
        <begin position="8"/>
        <end position="101"/>
    </location>
</feature>
<keyword evidence="3" id="KW-1185">Reference proteome</keyword>
<name>A0A840USA2_9BACT</name>
<dbReference type="Gene3D" id="2.30.110.10">
    <property type="entry name" value="Electron Transport, Fmn-binding Protein, Chain A"/>
    <property type="match status" value="1"/>
</dbReference>
<dbReference type="SUPFAM" id="SSF50475">
    <property type="entry name" value="FMN-binding split barrel"/>
    <property type="match status" value="1"/>
</dbReference>
<comment type="caution">
    <text evidence="2">The sequence shown here is derived from an EMBL/GenBank/DDBJ whole genome shotgun (WGS) entry which is preliminary data.</text>
</comment>
<organism evidence="2 3">
    <name type="scientific">Desulfoprunum benzoelyticum</name>
    <dbReference type="NCBI Taxonomy" id="1506996"/>
    <lineage>
        <taxon>Bacteria</taxon>
        <taxon>Pseudomonadati</taxon>
        <taxon>Thermodesulfobacteriota</taxon>
        <taxon>Desulfobulbia</taxon>
        <taxon>Desulfobulbales</taxon>
        <taxon>Desulfobulbaceae</taxon>
        <taxon>Desulfoprunum</taxon>
    </lineage>
</organism>
<proteinExistence type="predicted"/>
<accession>A0A840USA2</accession>
<dbReference type="EMBL" id="JACHEO010000014">
    <property type="protein sequence ID" value="MBB5348672.1"/>
    <property type="molecule type" value="Genomic_DNA"/>
</dbReference>
<reference evidence="2 3" key="1">
    <citation type="submission" date="2020-08" db="EMBL/GenBank/DDBJ databases">
        <title>Genomic Encyclopedia of Type Strains, Phase IV (KMG-IV): sequencing the most valuable type-strain genomes for metagenomic binning, comparative biology and taxonomic classification.</title>
        <authorList>
            <person name="Goeker M."/>
        </authorList>
    </citation>
    <scope>NUCLEOTIDE SEQUENCE [LARGE SCALE GENOMIC DNA]</scope>
    <source>
        <strain evidence="2 3">DSM 28570</strain>
    </source>
</reference>
<evidence type="ECO:0000259" key="1">
    <source>
        <dbReference type="Pfam" id="PF01243"/>
    </source>
</evidence>
<dbReference type="InterPro" id="IPR012349">
    <property type="entry name" value="Split_barrel_FMN-bd"/>
</dbReference>
<dbReference type="AlphaFoldDB" id="A0A840USA2"/>
<dbReference type="Pfam" id="PF01243">
    <property type="entry name" value="PNPOx_N"/>
    <property type="match status" value="1"/>
</dbReference>
<evidence type="ECO:0000313" key="2">
    <source>
        <dbReference type="EMBL" id="MBB5348672.1"/>
    </source>
</evidence>
<protein>
    <submittedName>
        <fullName evidence="2">Putative pyridoxine 5'-phosphate oxidase superfamily flavin-nucleotide-binding protein</fullName>
    </submittedName>
</protein>
<dbReference type="InterPro" id="IPR011576">
    <property type="entry name" value="Pyridox_Oxase_N"/>
</dbReference>
<evidence type="ECO:0000313" key="3">
    <source>
        <dbReference type="Proteomes" id="UP000539642"/>
    </source>
</evidence>
<dbReference type="Proteomes" id="UP000539642">
    <property type="component" value="Unassembled WGS sequence"/>
</dbReference>
<sequence length="153" mass="17136">MAPDKITTVLKDLFQHQKLGVLATVSDTSEPYVSLVAFAAVDDLDRVLFLTSRSTLKFRNMLSSSRVSMLIDNRTNEAADFDNAVAATVIGRVAEQQGPEKTDLLRVFLYKHPELTTFALEPSSALMTIVVERYLLVSRFQEVRQLEMPAGRE</sequence>